<sequence length="112" mass="12329">MLKCPDIPSTAAFRDSVYSVVAAIPRGKVMSYGQISDLVDAPGHARLVGHVLSGAPAIYPCHRVVNSVGRTVPGWPEQRQLLEKEGVGFKSNGHVDMKRFRWDPTQLPDIFM</sequence>
<gene>
    <name evidence="3" type="ORF">PRLR5076_07210</name>
</gene>
<keyword evidence="1" id="KW-0227">DNA damage</keyword>
<evidence type="ECO:0000313" key="3">
    <source>
        <dbReference type="EMBL" id="GJG57870.1"/>
    </source>
</evidence>
<dbReference type="InterPro" id="IPR052520">
    <property type="entry name" value="ATL_DNA_repair"/>
</dbReference>
<dbReference type="Pfam" id="PF01035">
    <property type="entry name" value="DNA_binding_1"/>
    <property type="match status" value="1"/>
</dbReference>
<name>A0A9R1CXA1_9BACT</name>
<dbReference type="GeneID" id="72468773"/>
<dbReference type="CDD" id="cd06445">
    <property type="entry name" value="ATase"/>
    <property type="match status" value="1"/>
</dbReference>
<reference evidence="3" key="1">
    <citation type="journal article" date="2022" name="Int. J. Syst. Evol. Microbiol.">
        <title>Prevotella lacticifex sp. nov., isolated from the rumen of cows.</title>
        <authorList>
            <person name="Shinkai T."/>
            <person name="Ikeyama N."/>
            <person name="Kumagai M."/>
            <person name="Ohmori H."/>
            <person name="Sakamoto M."/>
            <person name="Ohkuma M."/>
            <person name="Mitsumori M."/>
        </authorList>
    </citation>
    <scope>NUCLEOTIDE SEQUENCE</scope>
    <source>
        <strain evidence="3">R5076</strain>
    </source>
</reference>
<dbReference type="PANTHER" id="PTHR42942:SF1">
    <property type="entry name" value="ALKYLTRANSFERASE-LIKE PROTEIN 1"/>
    <property type="match status" value="1"/>
</dbReference>
<dbReference type="GO" id="GO:0008168">
    <property type="term" value="F:methyltransferase activity"/>
    <property type="evidence" value="ECO:0007669"/>
    <property type="project" value="UniProtKB-KW"/>
</dbReference>
<evidence type="ECO:0000256" key="1">
    <source>
        <dbReference type="ARBA" id="ARBA00022763"/>
    </source>
</evidence>
<comment type="caution">
    <text evidence="3">The sequence shown here is derived from an EMBL/GenBank/DDBJ whole genome shotgun (WGS) entry which is preliminary data.</text>
</comment>
<proteinExistence type="predicted"/>
<keyword evidence="3" id="KW-0489">Methyltransferase</keyword>
<dbReference type="GO" id="GO:0006281">
    <property type="term" value="P:DNA repair"/>
    <property type="evidence" value="ECO:0007669"/>
    <property type="project" value="InterPro"/>
</dbReference>
<evidence type="ECO:0000313" key="4">
    <source>
        <dbReference type="Proteomes" id="UP000825483"/>
    </source>
</evidence>
<dbReference type="PANTHER" id="PTHR42942">
    <property type="entry name" value="6-O-METHYLGUANINE DNA METHYLTRANSFERASE"/>
    <property type="match status" value="1"/>
</dbReference>
<dbReference type="InterPro" id="IPR036388">
    <property type="entry name" value="WH-like_DNA-bd_sf"/>
</dbReference>
<dbReference type="GO" id="GO:0032259">
    <property type="term" value="P:methylation"/>
    <property type="evidence" value="ECO:0007669"/>
    <property type="project" value="UniProtKB-KW"/>
</dbReference>
<accession>A0A9R1CXA1</accession>
<keyword evidence="4" id="KW-1185">Reference proteome</keyword>
<keyword evidence="3" id="KW-0808">Transferase</keyword>
<dbReference type="InterPro" id="IPR036217">
    <property type="entry name" value="MethylDNA_cys_MeTrfase_DNAb"/>
</dbReference>
<organism evidence="3 4">
    <name type="scientific">Prevotella lacticifex</name>
    <dbReference type="NCBI Taxonomy" id="2854755"/>
    <lineage>
        <taxon>Bacteria</taxon>
        <taxon>Pseudomonadati</taxon>
        <taxon>Bacteroidota</taxon>
        <taxon>Bacteroidia</taxon>
        <taxon>Bacteroidales</taxon>
        <taxon>Prevotellaceae</taxon>
        <taxon>Prevotella</taxon>
    </lineage>
</organism>
<feature type="domain" description="Methylated-DNA-[protein]-cysteine S-methyltransferase DNA binding" evidence="2">
    <location>
        <begin position="12"/>
        <end position="87"/>
    </location>
</feature>
<dbReference type="AlphaFoldDB" id="A0A9R1CXA1"/>
<protein>
    <submittedName>
        <fullName evidence="3">Methyltransferase</fullName>
    </submittedName>
</protein>
<dbReference type="RefSeq" id="WP_223927025.1">
    <property type="nucleotide sequence ID" value="NZ_BPTU01000004.1"/>
</dbReference>
<dbReference type="Proteomes" id="UP000825483">
    <property type="component" value="Unassembled WGS sequence"/>
</dbReference>
<dbReference type="EMBL" id="BPUB01000001">
    <property type="protein sequence ID" value="GJG57870.1"/>
    <property type="molecule type" value="Genomic_DNA"/>
</dbReference>
<evidence type="ECO:0000259" key="2">
    <source>
        <dbReference type="Pfam" id="PF01035"/>
    </source>
</evidence>
<dbReference type="Gene3D" id="1.10.10.10">
    <property type="entry name" value="Winged helix-like DNA-binding domain superfamily/Winged helix DNA-binding domain"/>
    <property type="match status" value="1"/>
</dbReference>
<dbReference type="SUPFAM" id="SSF46767">
    <property type="entry name" value="Methylated DNA-protein cysteine methyltransferase, C-terminal domain"/>
    <property type="match status" value="1"/>
</dbReference>
<dbReference type="InterPro" id="IPR014048">
    <property type="entry name" value="MethylDNA_cys_MeTrfase_DNA-bd"/>
</dbReference>